<evidence type="ECO:0000313" key="3">
    <source>
        <dbReference type="Proteomes" id="UP000887568"/>
    </source>
</evidence>
<feature type="chain" id="PRO_5037965531" description="Protein quiver" evidence="1">
    <location>
        <begin position="23"/>
        <end position="184"/>
    </location>
</feature>
<evidence type="ECO:0000256" key="1">
    <source>
        <dbReference type="SAM" id="SignalP"/>
    </source>
</evidence>
<keyword evidence="3" id="KW-1185">Reference proteome</keyword>
<dbReference type="AlphaFoldDB" id="A0A914AS64"/>
<dbReference type="Proteomes" id="UP000887568">
    <property type="component" value="Unplaced"/>
</dbReference>
<dbReference type="OrthoDB" id="10092616at2759"/>
<accession>A0A914AS64</accession>
<reference evidence="2" key="1">
    <citation type="submission" date="2022-11" db="UniProtKB">
        <authorList>
            <consortium name="EnsemblMetazoa"/>
        </authorList>
    </citation>
    <scope>IDENTIFICATION</scope>
</reference>
<feature type="signal peptide" evidence="1">
    <location>
        <begin position="1"/>
        <end position="22"/>
    </location>
</feature>
<sequence>MGFIQLSLLVLIFTVNLQNVSTEKCVHCIHLDFTPSPPPGFPNIYRNAHCKKYSPAVLAANSHDCPDDGKDYVCGAIMGNYTFDVPSVGITTVDAMLRRCVVQPQGLIDLDSGKAICLKGNTLDKATNDIQLVGATEEFGDMTKFDGQVCYCSGHNCNTASTIGHNAYLVSILVATIAAALNMY</sequence>
<dbReference type="RefSeq" id="XP_038066211.1">
    <property type="nucleotide sequence ID" value="XM_038210283.1"/>
</dbReference>
<dbReference type="EnsemblMetazoa" id="XM_038210283.1">
    <property type="protein sequence ID" value="XP_038066211.1"/>
    <property type="gene ID" value="LOC119736243"/>
</dbReference>
<keyword evidence="1" id="KW-0732">Signal</keyword>
<protein>
    <recommendedName>
        <fullName evidence="4">Protein quiver</fullName>
    </recommendedName>
</protein>
<proteinExistence type="predicted"/>
<evidence type="ECO:0000313" key="2">
    <source>
        <dbReference type="EnsemblMetazoa" id="XP_038066211.1"/>
    </source>
</evidence>
<name>A0A914AS64_PATMI</name>
<dbReference type="GeneID" id="119736243"/>
<organism evidence="2 3">
    <name type="scientific">Patiria miniata</name>
    <name type="common">Bat star</name>
    <name type="synonym">Asterina miniata</name>
    <dbReference type="NCBI Taxonomy" id="46514"/>
    <lineage>
        <taxon>Eukaryota</taxon>
        <taxon>Metazoa</taxon>
        <taxon>Echinodermata</taxon>
        <taxon>Eleutherozoa</taxon>
        <taxon>Asterozoa</taxon>
        <taxon>Asteroidea</taxon>
        <taxon>Valvatacea</taxon>
        <taxon>Valvatida</taxon>
        <taxon>Asterinidae</taxon>
        <taxon>Patiria</taxon>
    </lineage>
</organism>
<dbReference type="OMA" id="NEYCKDY"/>
<evidence type="ECO:0008006" key="4">
    <source>
        <dbReference type="Google" id="ProtNLM"/>
    </source>
</evidence>